<organism evidence="1">
    <name type="scientific">marine sediment metagenome</name>
    <dbReference type="NCBI Taxonomy" id="412755"/>
    <lineage>
        <taxon>unclassified sequences</taxon>
        <taxon>metagenomes</taxon>
        <taxon>ecological metagenomes</taxon>
    </lineage>
</organism>
<gene>
    <name evidence="1" type="ORF">LCGC14_0897500</name>
</gene>
<protein>
    <submittedName>
        <fullName evidence="1">Uncharacterized protein</fullName>
    </submittedName>
</protein>
<name>A0A0F9P295_9ZZZZ</name>
<dbReference type="AlphaFoldDB" id="A0A0F9P295"/>
<accession>A0A0F9P295</accession>
<dbReference type="EMBL" id="LAZR01002903">
    <property type="protein sequence ID" value="KKN24184.1"/>
    <property type="molecule type" value="Genomic_DNA"/>
</dbReference>
<evidence type="ECO:0000313" key="1">
    <source>
        <dbReference type="EMBL" id="KKN24184.1"/>
    </source>
</evidence>
<sequence length="39" mass="4536">MKFKCQTCNKILNTAKATECREAGHTVQPMNRERVERRG</sequence>
<comment type="caution">
    <text evidence="1">The sequence shown here is derived from an EMBL/GenBank/DDBJ whole genome shotgun (WGS) entry which is preliminary data.</text>
</comment>
<proteinExistence type="predicted"/>
<reference evidence="1" key="1">
    <citation type="journal article" date="2015" name="Nature">
        <title>Complex archaea that bridge the gap between prokaryotes and eukaryotes.</title>
        <authorList>
            <person name="Spang A."/>
            <person name="Saw J.H."/>
            <person name="Jorgensen S.L."/>
            <person name="Zaremba-Niedzwiedzka K."/>
            <person name="Martijn J."/>
            <person name="Lind A.E."/>
            <person name="van Eijk R."/>
            <person name="Schleper C."/>
            <person name="Guy L."/>
            <person name="Ettema T.J."/>
        </authorList>
    </citation>
    <scope>NUCLEOTIDE SEQUENCE</scope>
</reference>